<dbReference type="InterPro" id="IPR050129">
    <property type="entry name" value="Zn_alcohol_dh"/>
</dbReference>
<dbReference type="SMART" id="SM00829">
    <property type="entry name" value="PKS_ER"/>
    <property type="match status" value="1"/>
</dbReference>
<dbReference type="InterPro" id="IPR036291">
    <property type="entry name" value="NAD(P)-bd_dom_sf"/>
</dbReference>
<sequence>MKAAIVLRPGELAVRDLPMPVPGPYQMLCRIRYGATCTATDQHILDQSIPFPVPLPTILGHESVGEVVEVGRKVRHFRVGDRITRVGAPAYPELGVHSGWGGFAEYGLAGDALAMQRDGLPEREWLGARVNRRIPEDIDLKSAPMMITWRETLSYISRMGMKSGMRVLIAGTGGNGLSFVRHAANMGAELVACVGSASREAQALQCGAGAFFSYKDPDLAGKLAPYGEKGFHLLIDAVGHAGGLNAYLPLLAPGAVVGIYGIEGEKQMQMNPLLARHSFRFYRDGYAEYETHAQVVEDMRLGRLDAAPFYDHAHPFPLADIALAFAKLKTHSMVKALIQM</sequence>
<reference evidence="6" key="1">
    <citation type="submission" date="2020-10" db="EMBL/GenBank/DDBJ databases">
        <authorList>
            <person name="Gilroy R."/>
        </authorList>
    </citation>
    <scope>NUCLEOTIDE SEQUENCE</scope>
    <source>
        <strain evidence="6">13766</strain>
    </source>
</reference>
<evidence type="ECO:0000256" key="3">
    <source>
        <dbReference type="ARBA" id="ARBA00023002"/>
    </source>
</evidence>
<dbReference type="SUPFAM" id="SSF50129">
    <property type="entry name" value="GroES-like"/>
    <property type="match status" value="1"/>
</dbReference>
<dbReference type="InterPro" id="IPR020843">
    <property type="entry name" value="ER"/>
</dbReference>
<evidence type="ECO:0000256" key="4">
    <source>
        <dbReference type="RuleBase" id="RU361277"/>
    </source>
</evidence>
<comment type="cofactor">
    <cofactor evidence="4">
        <name>Zn(2+)</name>
        <dbReference type="ChEBI" id="CHEBI:29105"/>
    </cofactor>
</comment>
<dbReference type="PROSITE" id="PS00059">
    <property type="entry name" value="ADH_ZINC"/>
    <property type="match status" value="1"/>
</dbReference>
<dbReference type="Proteomes" id="UP000824140">
    <property type="component" value="Unassembled WGS sequence"/>
</dbReference>
<evidence type="ECO:0000256" key="1">
    <source>
        <dbReference type="ARBA" id="ARBA00022723"/>
    </source>
</evidence>
<keyword evidence="3" id="KW-0560">Oxidoreductase</keyword>
<accession>A0A9D1G152</accession>
<organism evidence="6 7">
    <name type="scientific">Candidatus Alectryocaccomicrobium excrementavium</name>
    <dbReference type="NCBI Taxonomy" id="2840668"/>
    <lineage>
        <taxon>Bacteria</taxon>
        <taxon>Bacillati</taxon>
        <taxon>Bacillota</taxon>
        <taxon>Clostridia</taxon>
        <taxon>Candidatus Alectryocaccomicrobium</taxon>
    </lineage>
</organism>
<keyword evidence="2 4" id="KW-0862">Zinc</keyword>
<keyword evidence="1 4" id="KW-0479">Metal-binding</keyword>
<evidence type="ECO:0000313" key="6">
    <source>
        <dbReference type="EMBL" id="HIS93097.1"/>
    </source>
</evidence>
<dbReference type="SUPFAM" id="SSF51735">
    <property type="entry name" value="NAD(P)-binding Rossmann-fold domains"/>
    <property type="match status" value="1"/>
</dbReference>
<dbReference type="Gene3D" id="3.90.180.10">
    <property type="entry name" value="Medium-chain alcohol dehydrogenases, catalytic domain"/>
    <property type="match status" value="1"/>
</dbReference>
<name>A0A9D1G152_9FIRM</name>
<dbReference type="Pfam" id="PF00107">
    <property type="entry name" value="ADH_zinc_N"/>
    <property type="match status" value="1"/>
</dbReference>
<dbReference type="InterPro" id="IPR013154">
    <property type="entry name" value="ADH-like_N"/>
</dbReference>
<evidence type="ECO:0000256" key="2">
    <source>
        <dbReference type="ARBA" id="ARBA00022833"/>
    </source>
</evidence>
<dbReference type="GO" id="GO:0008270">
    <property type="term" value="F:zinc ion binding"/>
    <property type="evidence" value="ECO:0007669"/>
    <property type="project" value="InterPro"/>
</dbReference>
<feature type="domain" description="Enoyl reductase (ER)" evidence="5">
    <location>
        <begin position="10"/>
        <end position="338"/>
    </location>
</feature>
<dbReference type="InterPro" id="IPR011032">
    <property type="entry name" value="GroES-like_sf"/>
</dbReference>
<reference evidence="6" key="2">
    <citation type="journal article" date="2021" name="PeerJ">
        <title>Extensive microbial diversity within the chicken gut microbiome revealed by metagenomics and culture.</title>
        <authorList>
            <person name="Gilroy R."/>
            <person name="Ravi A."/>
            <person name="Getino M."/>
            <person name="Pursley I."/>
            <person name="Horton D.L."/>
            <person name="Alikhan N.F."/>
            <person name="Baker D."/>
            <person name="Gharbi K."/>
            <person name="Hall N."/>
            <person name="Watson M."/>
            <person name="Adriaenssens E.M."/>
            <person name="Foster-Nyarko E."/>
            <person name="Jarju S."/>
            <person name="Secka A."/>
            <person name="Antonio M."/>
            <person name="Oren A."/>
            <person name="Chaudhuri R.R."/>
            <person name="La Ragione R."/>
            <person name="Hildebrand F."/>
            <person name="Pallen M.J."/>
        </authorList>
    </citation>
    <scope>NUCLEOTIDE SEQUENCE</scope>
    <source>
        <strain evidence="6">13766</strain>
    </source>
</reference>
<dbReference type="EMBL" id="DVJN01000175">
    <property type="protein sequence ID" value="HIS93097.1"/>
    <property type="molecule type" value="Genomic_DNA"/>
</dbReference>
<dbReference type="GO" id="GO:0016491">
    <property type="term" value="F:oxidoreductase activity"/>
    <property type="evidence" value="ECO:0007669"/>
    <property type="project" value="UniProtKB-KW"/>
</dbReference>
<dbReference type="InterPro" id="IPR013149">
    <property type="entry name" value="ADH-like_C"/>
</dbReference>
<proteinExistence type="inferred from homology"/>
<protein>
    <submittedName>
        <fullName evidence="6">Zinc-binding dehydrogenase</fullName>
    </submittedName>
</protein>
<dbReference type="PANTHER" id="PTHR43401:SF2">
    <property type="entry name" value="L-THREONINE 3-DEHYDROGENASE"/>
    <property type="match status" value="1"/>
</dbReference>
<evidence type="ECO:0000259" key="5">
    <source>
        <dbReference type="SMART" id="SM00829"/>
    </source>
</evidence>
<dbReference type="Pfam" id="PF08240">
    <property type="entry name" value="ADH_N"/>
    <property type="match status" value="1"/>
</dbReference>
<dbReference type="AlphaFoldDB" id="A0A9D1G152"/>
<dbReference type="PANTHER" id="PTHR43401">
    <property type="entry name" value="L-THREONINE 3-DEHYDROGENASE"/>
    <property type="match status" value="1"/>
</dbReference>
<evidence type="ECO:0000313" key="7">
    <source>
        <dbReference type="Proteomes" id="UP000824140"/>
    </source>
</evidence>
<dbReference type="InterPro" id="IPR002328">
    <property type="entry name" value="ADH_Zn_CS"/>
</dbReference>
<gene>
    <name evidence="6" type="ORF">IAA84_08805</name>
</gene>
<comment type="similarity">
    <text evidence="4">Belongs to the zinc-containing alcohol dehydrogenase family.</text>
</comment>
<comment type="caution">
    <text evidence="6">The sequence shown here is derived from an EMBL/GenBank/DDBJ whole genome shotgun (WGS) entry which is preliminary data.</text>
</comment>